<evidence type="ECO:0000256" key="3">
    <source>
        <dbReference type="ARBA" id="ARBA00022490"/>
    </source>
</evidence>
<dbReference type="PROSITE" id="PS00374">
    <property type="entry name" value="MGMT"/>
    <property type="match status" value="1"/>
</dbReference>
<reference evidence="12 15" key="2">
    <citation type="submission" date="2020-01" db="EMBL/GenBank/DDBJ databases">
        <title>Insect and environment-associated Actinomycetes.</title>
        <authorList>
            <person name="Currrie C."/>
            <person name="Chevrette M."/>
            <person name="Carlson C."/>
            <person name="Stubbendieck R."/>
            <person name="Wendt-Pienkowski E."/>
        </authorList>
    </citation>
    <scope>NUCLEOTIDE SEQUENCE [LARGE SCALE GENOMIC DNA]</scope>
    <source>
        <strain evidence="12 15">SID8386</strain>
    </source>
</reference>
<reference evidence="13 14" key="1">
    <citation type="submission" date="2016-10" db="EMBL/GenBank/DDBJ databases">
        <authorList>
            <person name="de Groot N.N."/>
        </authorList>
    </citation>
    <scope>NUCLEOTIDE SEQUENCE [LARGE SCALE GENOMIC DNA]</scope>
    <source>
        <strain evidence="13 14">DSM 44637</strain>
    </source>
</reference>
<comment type="function">
    <text evidence="9">Involved in the cellular defense against the biological effects of O6-methylguanine (O6-MeG) and O4-methylthymine (O4-MeT) in DNA. Repairs the methylated nucleobase in DNA by stoichiometrically transferring the methyl group to a cysteine residue in the enzyme. This is a suicide reaction: the enzyme is irreversibly inactivated.</text>
</comment>
<dbReference type="SUPFAM" id="SSF53155">
    <property type="entry name" value="Methylated DNA-protein cysteine methyltransferase domain"/>
    <property type="match status" value="1"/>
</dbReference>
<dbReference type="Proteomes" id="UP000199137">
    <property type="component" value="Unassembled WGS sequence"/>
</dbReference>
<comment type="catalytic activity">
    <reaction evidence="1 9">
        <text>a 4-O-methyl-thymidine in DNA + L-cysteinyl-[protein] = a thymidine in DNA + S-methyl-L-cysteinyl-[protein]</text>
        <dbReference type="Rhea" id="RHEA:53428"/>
        <dbReference type="Rhea" id="RHEA-COMP:10131"/>
        <dbReference type="Rhea" id="RHEA-COMP:10132"/>
        <dbReference type="Rhea" id="RHEA-COMP:13555"/>
        <dbReference type="Rhea" id="RHEA-COMP:13556"/>
        <dbReference type="ChEBI" id="CHEBI:29950"/>
        <dbReference type="ChEBI" id="CHEBI:82612"/>
        <dbReference type="ChEBI" id="CHEBI:137386"/>
        <dbReference type="ChEBI" id="CHEBI:137387"/>
        <dbReference type="EC" id="2.1.1.63"/>
    </reaction>
</comment>
<evidence type="ECO:0000313" key="15">
    <source>
        <dbReference type="Proteomes" id="UP000470404"/>
    </source>
</evidence>
<dbReference type="PANTHER" id="PTHR10815">
    <property type="entry name" value="METHYLATED-DNA--PROTEIN-CYSTEINE METHYLTRANSFERASE"/>
    <property type="match status" value="1"/>
</dbReference>
<feature type="domain" description="Methylated-DNA-[protein]-cysteine S-methyltransferase DNA binding" evidence="10">
    <location>
        <begin position="77"/>
        <end position="156"/>
    </location>
</feature>
<dbReference type="Gene3D" id="1.10.10.10">
    <property type="entry name" value="Winged helix-like DNA-binding domain superfamily/Winged helix DNA-binding domain"/>
    <property type="match status" value="1"/>
</dbReference>
<keyword evidence="6 9" id="KW-0227">DNA damage</keyword>
<dbReference type="InterPro" id="IPR036631">
    <property type="entry name" value="MGMT_N_sf"/>
</dbReference>
<dbReference type="STRING" id="112413.SAMN05421854_10826"/>
<evidence type="ECO:0000256" key="5">
    <source>
        <dbReference type="ARBA" id="ARBA00022679"/>
    </source>
</evidence>
<dbReference type="SUPFAM" id="SSF46767">
    <property type="entry name" value="Methylated DNA-protein cysteine methyltransferase, C-terminal domain"/>
    <property type="match status" value="1"/>
</dbReference>
<evidence type="ECO:0000313" key="14">
    <source>
        <dbReference type="Proteomes" id="UP000199137"/>
    </source>
</evidence>
<feature type="domain" description="Methylguanine DNA methyltransferase ribonuclease-like" evidence="11">
    <location>
        <begin position="4"/>
        <end position="73"/>
    </location>
</feature>
<dbReference type="PANTHER" id="PTHR10815:SF5">
    <property type="entry name" value="METHYLATED-DNA--PROTEIN-CYSTEINE METHYLTRANSFERASE"/>
    <property type="match status" value="1"/>
</dbReference>
<comment type="similarity">
    <text evidence="2 9">Belongs to the MGMT family.</text>
</comment>
<dbReference type="Gene3D" id="3.30.160.70">
    <property type="entry name" value="Methylated DNA-protein cysteine methyltransferase domain"/>
    <property type="match status" value="1"/>
</dbReference>
<keyword evidence="3 9" id="KW-0963">Cytoplasm</keyword>
<dbReference type="CDD" id="cd06445">
    <property type="entry name" value="ATase"/>
    <property type="match status" value="1"/>
</dbReference>
<dbReference type="GO" id="GO:0032259">
    <property type="term" value="P:methylation"/>
    <property type="evidence" value="ECO:0007669"/>
    <property type="project" value="UniProtKB-KW"/>
</dbReference>
<accession>A0A1I5UNP6</accession>
<dbReference type="OrthoDB" id="9802228at2"/>
<dbReference type="GO" id="GO:0005737">
    <property type="term" value="C:cytoplasm"/>
    <property type="evidence" value="ECO:0007669"/>
    <property type="project" value="UniProtKB-SubCell"/>
</dbReference>
<evidence type="ECO:0000256" key="4">
    <source>
        <dbReference type="ARBA" id="ARBA00022603"/>
    </source>
</evidence>
<keyword evidence="7 9" id="KW-0234">DNA repair</keyword>
<dbReference type="InterPro" id="IPR036217">
    <property type="entry name" value="MethylDNA_cys_MeTrfase_DNAb"/>
</dbReference>
<dbReference type="EMBL" id="FOWC01000008">
    <property type="protein sequence ID" value="SFP96850.1"/>
    <property type="molecule type" value="Genomic_DNA"/>
</dbReference>
<dbReference type="InterPro" id="IPR023546">
    <property type="entry name" value="MGMT"/>
</dbReference>
<sequence>MAFRHTVAQSPVGDLTLVADGSALVAVYFDGHSRTPRFPDFGPRADDGFADAAEQLDEYFTGQRRTFELEVDLRGSEFERRVWQLLTRIPYGETRTYRDLALELGEPGAAQAVGNANGWNPLSIVVPCHRVVGSSGGLTGYAGGVDRKRFLLQLEEPPADDAGRLF</sequence>
<dbReference type="Pfam" id="PF02870">
    <property type="entry name" value="Methyltransf_1N"/>
    <property type="match status" value="1"/>
</dbReference>
<evidence type="ECO:0000259" key="11">
    <source>
        <dbReference type="Pfam" id="PF02870"/>
    </source>
</evidence>
<gene>
    <name evidence="12" type="ORF">G3I59_35575</name>
    <name evidence="13" type="ORF">SAMN05421854_10826</name>
</gene>
<evidence type="ECO:0000313" key="12">
    <source>
        <dbReference type="EMBL" id="NEC60772.1"/>
    </source>
</evidence>
<keyword evidence="5 9" id="KW-0808">Transferase</keyword>
<evidence type="ECO:0000256" key="6">
    <source>
        <dbReference type="ARBA" id="ARBA00022763"/>
    </source>
</evidence>
<evidence type="ECO:0000256" key="8">
    <source>
        <dbReference type="ARBA" id="ARBA00049348"/>
    </source>
</evidence>
<dbReference type="HAMAP" id="MF_00772">
    <property type="entry name" value="OGT"/>
    <property type="match status" value="1"/>
</dbReference>
<comment type="subcellular location">
    <subcellularLocation>
        <location evidence="9">Cytoplasm</location>
    </subcellularLocation>
</comment>
<comment type="miscellaneous">
    <text evidence="9">This enzyme catalyzes only one turnover and therefore is not strictly catalytic. According to one definition, an enzyme is a biocatalyst that acts repeatedly and over many reaction cycles.</text>
</comment>
<organism evidence="13 14">
    <name type="scientific">Amycolatopsis rubida</name>
    <dbReference type="NCBI Taxonomy" id="112413"/>
    <lineage>
        <taxon>Bacteria</taxon>
        <taxon>Bacillati</taxon>
        <taxon>Actinomycetota</taxon>
        <taxon>Actinomycetes</taxon>
        <taxon>Pseudonocardiales</taxon>
        <taxon>Pseudonocardiaceae</taxon>
        <taxon>Amycolatopsis</taxon>
    </lineage>
</organism>
<evidence type="ECO:0000256" key="2">
    <source>
        <dbReference type="ARBA" id="ARBA00008711"/>
    </source>
</evidence>
<dbReference type="InterPro" id="IPR008332">
    <property type="entry name" value="MethylG_MeTrfase_N"/>
</dbReference>
<name>A0A1I5UNP6_9PSEU</name>
<feature type="active site" description="Nucleophile; methyl group acceptor" evidence="9">
    <location>
        <position position="128"/>
    </location>
</feature>
<evidence type="ECO:0000313" key="13">
    <source>
        <dbReference type="EMBL" id="SFP96850.1"/>
    </source>
</evidence>
<dbReference type="EC" id="2.1.1.63" evidence="9"/>
<dbReference type="RefSeq" id="WP_067580259.1">
    <property type="nucleotide sequence ID" value="NZ_JAAGNC010000179.1"/>
</dbReference>
<dbReference type="Proteomes" id="UP000470404">
    <property type="component" value="Unassembled WGS sequence"/>
</dbReference>
<evidence type="ECO:0000256" key="9">
    <source>
        <dbReference type="HAMAP-Rule" id="MF_00772"/>
    </source>
</evidence>
<dbReference type="GO" id="GO:0003908">
    <property type="term" value="F:methylated-DNA-[protein]-cysteine S-methyltransferase activity"/>
    <property type="evidence" value="ECO:0007669"/>
    <property type="project" value="UniProtKB-UniRule"/>
</dbReference>
<dbReference type="AlphaFoldDB" id="A0A1I5UNP6"/>
<dbReference type="EMBL" id="JAAGNC010000179">
    <property type="protein sequence ID" value="NEC60772.1"/>
    <property type="molecule type" value="Genomic_DNA"/>
</dbReference>
<dbReference type="InterPro" id="IPR001497">
    <property type="entry name" value="MethylDNA_cys_MeTrfase_AS"/>
</dbReference>
<proteinExistence type="inferred from homology"/>
<dbReference type="InterPro" id="IPR036388">
    <property type="entry name" value="WH-like_DNA-bd_sf"/>
</dbReference>
<comment type="catalytic activity">
    <reaction evidence="8 9">
        <text>a 6-O-methyl-2'-deoxyguanosine in DNA + L-cysteinyl-[protein] = S-methyl-L-cysteinyl-[protein] + a 2'-deoxyguanosine in DNA</text>
        <dbReference type="Rhea" id="RHEA:24000"/>
        <dbReference type="Rhea" id="RHEA-COMP:10131"/>
        <dbReference type="Rhea" id="RHEA-COMP:10132"/>
        <dbReference type="Rhea" id="RHEA-COMP:11367"/>
        <dbReference type="Rhea" id="RHEA-COMP:11368"/>
        <dbReference type="ChEBI" id="CHEBI:29950"/>
        <dbReference type="ChEBI" id="CHEBI:82612"/>
        <dbReference type="ChEBI" id="CHEBI:85445"/>
        <dbReference type="ChEBI" id="CHEBI:85448"/>
        <dbReference type="EC" id="2.1.1.63"/>
    </reaction>
</comment>
<evidence type="ECO:0000256" key="1">
    <source>
        <dbReference type="ARBA" id="ARBA00001286"/>
    </source>
</evidence>
<dbReference type="NCBIfam" id="TIGR00589">
    <property type="entry name" value="ogt"/>
    <property type="match status" value="1"/>
</dbReference>
<evidence type="ECO:0000259" key="10">
    <source>
        <dbReference type="Pfam" id="PF01035"/>
    </source>
</evidence>
<keyword evidence="4 9" id="KW-0489">Methyltransferase</keyword>
<evidence type="ECO:0000256" key="7">
    <source>
        <dbReference type="ARBA" id="ARBA00023204"/>
    </source>
</evidence>
<dbReference type="FunFam" id="1.10.10.10:FF:000214">
    <property type="entry name" value="Methylated-DNA--protein-cysteine methyltransferase"/>
    <property type="match status" value="1"/>
</dbReference>
<protein>
    <recommendedName>
        <fullName evidence="9">Methylated-DNA--protein-cysteine methyltransferase</fullName>
        <ecNumber evidence="9">2.1.1.63</ecNumber>
    </recommendedName>
    <alternativeName>
        <fullName evidence="9">6-O-methylguanine-DNA methyltransferase</fullName>
        <shortName evidence="9">MGMT</shortName>
    </alternativeName>
    <alternativeName>
        <fullName evidence="9">O-6-methylguanine-DNA-alkyltransferase</fullName>
    </alternativeName>
</protein>
<dbReference type="GO" id="GO:0006307">
    <property type="term" value="P:DNA alkylation repair"/>
    <property type="evidence" value="ECO:0007669"/>
    <property type="project" value="UniProtKB-UniRule"/>
</dbReference>
<dbReference type="InterPro" id="IPR014048">
    <property type="entry name" value="MethylDNA_cys_MeTrfase_DNA-bd"/>
</dbReference>
<keyword evidence="15" id="KW-1185">Reference proteome</keyword>
<dbReference type="Pfam" id="PF01035">
    <property type="entry name" value="DNA_binding_1"/>
    <property type="match status" value="1"/>
</dbReference>